<evidence type="ECO:0000313" key="2">
    <source>
        <dbReference type="Proteomes" id="UP001432322"/>
    </source>
</evidence>
<feature type="non-terminal residue" evidence="1">
    <location>
        <position position="158"/>
    </location>
</feature>
<dbReference type="EMBL" id="BTSY01000004">
    <property type="protein sequence ID" value="GMT25922.1"/>
    <property type="molecule type" value="Genomic_DNA"/>
</dbReference>
<comment type="caution">
    <text evidence="1">The sequence shown here is derived from an EMBL/GenBank/DDBJ whole genome shotgun (WGS) entry which is preliminary data.</text>
</comment>
<reference evidence="1" key="1">
    <citation type="submission" date="2023-10" db="EMBL/GenBank/DDBJ databases">
        <title>Genome assembly of Pristionchus species.</title>
        <authorList>
            <person name="Yoshida K."/>
            <person name="Sommer R.J."/>
        </authorList>
    </citation>
    <scope>NUCLEOTIDE SEQUENCE</scope>
    <source>
        <strain evidence="1">RS5133</strain>
    </source>
</reference>
<feature type="non-terminal residue" evidence="1">
    <location>
        <position position="1"/>
    </location>
</feature>
<gene>
    <name evidence="1" type="ORF">PFISCL1PPCAC_17219</name>
</gene>
<accession>A0AAV5W4J8</accession>
<dbReference type="InterPro" id="IPR038479">
    <property type="entry name" value="Transthyretin-like_sf"/>
</dbReference>
<name>A0AAV5W4J8_9BILA</name>
<evidence type="ECO:0000313" key="1">
    <source>
        <dbReference type="EMBL" id="GMT25922.1"/>
    </source>
</evidence>
<protein>
    <submittedName>
        <fullName evidence="1">Uncharacterized protein</fullName>
    </submittedName>
</protein>
<dbReference type="Gene3D" id="2.60.40.3330">
    <property type="match status" value="1"/>
</dbReference>
<dbReference type="Proteomes" id="UP001432322">
    <property type="component" value="Unassembled WGS sequence"/>
</dbReference>
<organism evidence="1 2">
    <name type="scientific">Pristionchus fissidentatus</name>
    <dbReference type="NCBI Taxonomy" id="1538716"/>
    <lineage>
        <taxon>Eukaryota</taxon>
        <taxon>Metazoa</taxon>
        <taxon>Ecdysozoa</taxon>
        <taxon>Nematoda</taxon>
        <taxon>Chromadorea</taxon>
        <taxon>Rhabditida</taxon>
        <taxon>Rhabditina</taxon>
        <taxon>Diplogasteromorpha</taxon>
        <taxon>Diplogasteroidea</taxon>
        <taxon>Neodiplogasteridae</taxon>
        <taxon>Pristionchus</taxon>
    </lineage>
</organism>
<keyword evidence="2" id="KW-1185">Reference proteome</keyword>
<proteinExistence type="predicted"/>
<sequence length="158" mass="17504">QVTAKGQIFCLDANGASQPIHNGNVDIMEIDAKHVSDDVLSKLEDTDDSTNTAHLSNIGKFEISGYENEWTEVPEFYLRFNLPCPPVSYCTDPIYRKRCPPFSIADESESTVAFTYLMEENQADTRILKASYDVKCYLGVKTSEGIEEGFSCSGGLTP</sequence>
<dbReference type="AlphaFoldDB" id="A0AAV5W4J8"/>